<evidence type="ECO:0000313" key="1">
    <source>
        <dbReference type="EMBL" id="MCG7507228.1"/>
    </source>
</evidence>
<organism evidence="1 2">
    <name type="scientific">Mesorhizobium retamae</name>
    <dbReference type="NCBI Taxonomy" id="2912854"/>
    <lineage>
        <taxon>Bacteria</taxon>
        <taxon>Pseudomonadati</taxon>
        <taxon>Pseudomonadota</taxon>
        <taxon>Alphaproteobacteria</taxon>
        <taxon>Hyphomicrobiales</taxon>
        <taxon>Phyllobacteriaceae</taxon>
        <taxon>Mesorhizobium</taxon>
    </lineage>
</organism>
<dbReference type="EMBL" id="JAKREW010000021">
    <property type="protein sequence ID" value="MCG7507228.1"/>
    <property type="molecule type" value="Genomic_DNA"/>
</dbReference>
<reference evidence="1 2" key="1">
    <citation type="submission" date="2022-02" db="EMBL/GenBank/DDBJ databases">
        <title>Draft genome sequence of Mezorhizobium retamae strain IRAMC:0171 isolated from Retama raetam nodules.</title>
        <authorList>
            <person name="Bengaied R."/>
            <person name="Sbissi I."/>
            <person name="Huber K."/>
            <person name="Ghodbane F."/>
            <person name="Nouioui I."/>
            <person name="Tarhouni M."/>
            <person name="Gtari M."/>
        </authorList>
    </citation>
    <scope>NUCLEOTIDE SEQUENCE [LARGE SCALE GENOMIC DNA]</scope>
    <source>
        <strain evidence="1 2">IRAMC:0171</strain>
    </source>
</reference>
<dbReference type="Proteomes" id="UP001201701">
    <property type="component" value="Unassembled WGS sequence"/>
</dbReference>
<evidence type="ECO:0000313" key="2">
    <source>
        <dbReference type="Proteomes" id="UP001201701"/>
    </source>
</evidence>
<gene>
    <name evidence="1" type="ORF">L4923_19540</name>
</gene>
<proteinExistence type="predicted"/>
<sequence>MKSATLARLAQPGRGRRAQMTTLPAPMAGWFTAGNLASMPQGTAMRLENWRPTNTGIVQRGGSKTRATISDGSKPVESFISYNATQKKLFAATRTDIFDVTTVANPNVPPPAAVSGQTSGYYSFVNFTTSGGEYLTAVNGTDPLLLYHPSSGWQKITDTSPTAITGGATSTLSFVWVYRNRQFFIEGGGLRARYLPVSSIAGALGTIDLNGVFQRGGALVFGASWSVDAGDGLDDKCVFVTNQGEVAVYQGDNPADAAKFTLVGRYDLARPLGPRATMRVGGDLLIATEMGLLPISQAITKDISVLDQSSVSRAISPDWRREAKARRSLPWEIVKWPERAYALVSLPVTNGSQQGLCYVLNTETGAWCTYTGWDARCLVFHNGEVLFGTSNGKVKDTEVTGTDDGVPVYYTCIANPDHLETPGVVKTVLQAQATLKRATPNESLLSGSTDYRVKLPAPPNPAPDSPAAGIWGSGRWDQALWDATMATAFTDVVRTSIGLTGSVFQWQLQVTGAQASAPMVELVSVDVSFETGATAL</sequence>
<name>A0ABS9QIE6_9HYPH</name>
<dbReference type="RefSeq" id="WP_239368169.1">
    <property type="nucleotide sequence ID" value="NZ_JAKREW010000021.1"/>
</dbReference>
<accession>A0ABS9QIE6</accession>
<protein>
    <submittedName>
        <fullName evidence="1">Uncharacterized protein</fullName>
    </submittedName>
</protein>
<comment type="caution">
    <text evidence="1">The sequence shown here is derived from an EMBL/GenBank/DDBJ whole genome shotgun (WGS) entry which is preliminary data.</text>
</comment>
<keyword evidence="2" id="KW-1185">Reference proteome</keyword>